<evidence type="ECO:0000256" key="6">
    <source>
        <dbReference type="SAM" id="MobiDB-lite"/>
    </source>
</evidence>
<dbReference type="HOGENOM" id="CLU_005767_1_0_1"/>
<feature type="compositionally biased region" description="Low complexity" evidence="6">
    <location>
        <begin position="616"/>
        <end position="626"/>
    </location>
</feature>
<dbReference type="PANTHER" id="PTHR46910:SF17">
    <property type="entry name" value="SCFA-RELATED"/>
    <property type="match status" value="1"/>
</dbReference>
<keyword evidence="2" id="KW-0805">Transcription regulation</keyword>
<dbReference type="GO" id="GO:0006351">
    <property type="term" value="P:DNA-templated transcription"/>
    <property type="evidence" value="ECO:0007669"/>
    <property type="project" value="InterPro"/>
</dbReference>
<dbReference type="InParanoid" id="B8MQZ9"/>
<dbReference type="PhylomeDB" id="B8MQZ9"/>
<dbReference type="Pfam" id="PF00172">
    <property type="entry name" value="Zn_clus"/>
    <property type="match status" value="1"/>
</dbReference>
<evidence type="ECO:0000256" key="4">
    <source>
        <dbReference type="ARBA" id="ARBA00023163"/>
    </source>
</evidence>
<keyword evidence="9" id="KW-1185">Reference proteome</keyword>
<keyword evidence="3" id="KW-0238">DNA-binding</keyword>
<dbReference type="InterPro" id="IPR007219">
    <property type="entry name" value="XnlR_reg_dom"/>
</dbReference>
<dbReference type="Gene3D" id="4.10.240.10">
    <property type="entry name" value="Zn(2)-C6 fungal-type DNA-binding domain"/>
    <property type="match status" value="1"/>
</dbReference>
<dbReference type="CDD" id="cd12148">
    <property type="entry name" value="fungal_TF_MHR"/>
    <property type="match status" value="1"/>
</dbReference>
<proteinExistence type="predicted"/>
<evidence type="ECO:0000313" key="9">
    <source>
        <dbReference type="Proteomes" id="UP000001745"/>
    </source>
</evidence>
<evidence type="ECO:0000259" key="7">
    <source>
        <dbReference type="PROSITE" id="PS50048"/>
    </source>
</evidence>
<evidence type="ECO:0000256" key="1">
    <source>
        <dbReference type="ARBA" id="ARBA00022723"/>
    </source>
</evidence>
<dbReference type="InterPro" id="IPR001138">
    <property type="entry name" value="Zn2Cys6_DnaBD"/>
</dbReference>
<feature type="compositionally biased region" description="Polar residues" evidence="6">
    <location>
        <begin position="645"/>
        <end position="656"/>
    </location>
</feature>
<dbReference type="GO" id="GO:0003677">
    <property type="term" value="F:DNA binding"/>
    <property type="evidence" value="ECO:0007669"/>
    <property type="project" value="UniProtKB-KW"/>
</dbReference>
<dbReference type="Pfam" id="PF04082">
    <property type="entry name" value="Fungal_trans"/>
    <property type="match status" value="1"/>
</dbReference>
<dbReference type="CDD" id="cd00067">
    <property type="entry name" value="GAL4"/>
    <property type="match status" value="1"/>
</dbReference>
<name>B8MQZ9_TALSN</name>
<keyword evidence="4" id="KW-0804">Transcription</keyword>
<dbReference type="AlphaFoldDB" id="B8MQZ9"/>
<accession>B8MQZ9</accession>
<dbReference type="PANTHER" id="PTHR46910">
    <property type="entry name" value="TRANSCRIPTION FACTOR PDR1"/>
    <property type="match status" value="1"/>
</dbReference>
<gene>
    <name evidence="8" type="ORF">TSTA_053520</name>
</gene>
<dbReference type="InterPro" id="IPR036864">
    <property type="entry name" value="Zn2-C6_fun-type_DNA-bd_sf"/>
</dbReference>
<dbReference type="OrthoDB" id="3266505at2759"/>
<dbReference type="PROSITE" id="PS00463">
    <property type="entry name" value="ZN2_CY6_FUNGAL_1"/>
    <property type="match status" value="1"/>
</dbReference>
<feature type="region of interest" description="Disordered" evidence="6">
    <location>
        <begin position="616"/>
        <end position="664"/>
    </location>
</feature>
<dbReference type="RefSeq" id="XP_002486945.1">
    <property type="nucleotide sequence ID" value="XM_002486900.1"/>
</dbReference>
<dbReference type="EMBL" id="EQ962659">
    <property type="protein sequence ID" value="EED12834.1"/>
    <property type="molecule type" value="Genomic_DNA"/>
</dbReference>
<dbReference type="Proteomes" id="UP000001745">
    <property type="component" value="Unassembled WGS sequence"/>
</dbReference>
<dbReference type="SMART" id="SM00066">
    <property type="entry name" value="GAL4"/>
    <property type="match status" value="1"/>
</dbReference>
<keyword evidence="5" id="KW-0539">Nucleus</keyword>
<dbReference type="OMA" id="YDGALIQ"/>
<dbReference type="eggNOG" id="ENOG502SHMX">
    <property type="taxonomic scope" value="Eukaryota"/>
</dbReference>
<dbReference type="InterPro" id="IPR050987">
    <property type="entry name" value="AtrR-like"/>
</dbReference>
<dbReference type="VEuPathDB" id="FungiDB:TSTA_053520"/>
<feature type="region of interest" description="Disordered" evidence="6">
    <location>
        <begin position="56"/>
        <end position="85"/>
    </location>
</feature>
<feature type="compositionally biased region" description="Polar residues" evidence="6">
    <location>
        <begin position="627"/>
        <end position="636"/>
    </location>
</feature>
<evidence type="ECO:0000313" key="8">
    <source>
        <dbReference type="EMBL" id="EED12834.1"/>
    </source>
</evidence>
<organism evidence="8 9">
    <name type="scientific">Talaromyces stipitatus (strain ATCC 10500 / CBS 375.48 / QM 6759 / NRRL 1006)</name>
    <name type="common">Penicillium stipitatum</name>
    <dbReference type="NCBI Taxonomy" id="441959"/>
    <lineage>
        <taxon>Eukaryota</taxon>
        <taxon>Fungi</taxon>
        <taxon>Dikarya</taxon>
        <taxon>Ascomycota</taxon>
        <taxon>Pezizomycotina</taxon>
        <taxon>Eurotiomycetes</taxon>
        <taxon>Eurotiomycetidae</taxon>
        <taxon>Eurotiales</taxon>
        <taxon>Trichocomaceae</taxon>
        <taxon>Talaromyces</taxon>
        <taxon>Talaromyces sect. Talaromyces</taxon>
    </lineage>
</organism>
<feature type="domain" description="Zn(2)-C6 fungal-type" evidence="7">
    <location>
        <begin position="22"/>
        <end position="49"/>
    </location>
</feature>
<protein>
    <submittedName>
        <fullName evidence="8">C6 transcription factor, putative</fullName>
    </submittedName>
</protein>
<dbReference type="GeneID" id="8098303"/>
<dbReference type="SUPFAM" id="SSF57701">
    <property type="entry name" value="Zn2/Cys6 DNA-binding domain"/>
    <property type="match status" value="1"/>
</dbReference>
<evidence type="ECO:0000256" key="2">
    <source>
        <dbReference type="ARBA" id="ARBA00023015"/>
    </source>
</evidence>
<dbReference type="STRING" id="441959.B8MQZ9"/>
<keyword evidence="1" id="KW-0479">Metal-binding</keyword>
<reference evidence="9" key="1">
    <citation type="journal article" date="2015" name="Genome Announc.">
        <title>Genome sequence of the AIDS-associated pathogen Penicillium marneffei (ATCC18224) and its near taxonomic relative Talaromyces stipitatus (ATCC10500).</title>
        <authorList>
            <person name="Nierman W.C."/>
            <person name="Fedorova-Abrams N.D."/>
            <person name="Andrianopoulos A."/>
        </authorList>
    </citation>
    <scope>NUCLEOTIDE SEQUENCE [LARGE SCALE GENOMIC DNA]</scope>
    <source>
        <strain evidence="9">ATCC 10500 / CBS 375.48 / QM 6759 / NRRL 1006</strain>
    </source>
</reference>
<sequence>MASNPLDDIRRPPHPTTRVSRACQRCRRQKLKCDEARPCTMCMRSGASCLSREVASLSRTGRRNTRRETVTPPSAPVSQESAVQNRSYKRQRFGASSSAVGFAVNIFGEYAASHSEDISTIPGLAAPSGHPKSDWTLETMSMPPGELTRSLLEAYFRHMHWFNLVFHEKTFMHSVTPLLHQSAWQEKDRGKVVISLMVAALGLQCVIHNRDWSGHALLASSSLQAIQLRDNLIAEVRVHLLNLMDECSLESVQVPLLLGTYYIFHGSPVLAWNLLGFSARAAYALSLHCESSAPLPDQFQSQIRSRTWNHVIVADTFAAMIYGRPASLDTAFSGFHDLIELDEIRLPSIVSNTIHDSNLTSITFHMLKYRLYEIIRTGLNLFRVLNLQNPITPEVFCRLVEAILQARASLESWKAELPTVFQRNAGIDERGLSLVAEYESGADDYPSYKTLILQAQTLRMTYDSAVIFINRPLLEYKVSPEHRNTIADYMPEVRKSLDLCLDAALSISRISAEDYRSEFSVSFVLMNYFSAGVILCLIPTLRPFSTAANDAKAGLLRIIRTSRKLQTQSQIAKHAEQLLTRLLKRSHEQELDNGLDVTKPSELLVANCQDTLSCASPASSPLPQSSIRNPPESQSALGFKEHSNDLTPSSSLSNSGIPFPNTDVSGRPMFSSSMRIGDHHEAMSYIPENDRYYMMDHHVDEALGFFGQMLFNLVPNDPHSAWNWGNGPY</sequence>
<dbReference type="GO" id="GO:0008270">
    <property type="term" value="F:zinc ion binding"/>
    <property type="evidence" value="ECO:0007669"/>
    <property type="project" value="InterPro"/>
</dbReference>
<dbReference type="GO" id="GO:0000981">
    <property type="term" value="F:DNA-binding transcription factor activity, RNA polymerase II-specific"/>
    <property type="evidence" value="ECO:0007669"/>
    <property type="project" value="InterPro"/>
</dbReference>
<evidence type="ECO:0000256" key="5">
    <source>
        <dbReference type="ARBA" id="ARBA00023242"/>
    </source>
</evidence>
<dbReference type="PROSITE" id="PS50048">
    <property type="entry name" value="ZN2_CY6_FUNGAL_2"/>
    <property type="match status" value="1"/>
</dbReference>
<feature type="compositionally biased region" description="Polar residues" evidence="6">
    <location>
        <begin position="76"/>
        <end position="85"/>
    </location>
</feature>
<evidence type="ECO:0000256" key="3">
    <source>
        <dbReference type="ARBA" id="ARBA00023125"/>
    </source>
</evidence>